<dbReference type="InterPro" id="IPR000836">
    <property type="entry name" value="PRTase_dom"/>
</dbReference>
<dbReference type="AlphaFoldDB" id="A0A2J0JHB7"/>
<accession>A0A2J0JHB7</accession>
<feature type="domain" description="Phosphoribosyltransferase" evidence="2">
    <location>
        <begin position="189"/>
        <end position="239"/>
    </location>
</feature>
<dbReference type="InterPro" id="IPR051910">
    <property type="entry name" value="ComF/GntX_DNA_util-trans"/>
</dbReference>
<dbReference type="EMBL" id="PFCP01000061">
    <property type="protein sequence ID" value="PIR68719.1"/>
    <property type="molecule type" value="Genomic_DNA"/>
</dbReference>
<evidence type="ECO:0000256" key="1">
    <source>
        <dbReference type="ARBA" id="ARBA00008007"/>
    </source>
</evidence>
<sequence length="241" mass="27333">MKFFNTILNVIFPVNCISCRKTGSDLCRECLLGSPAAERESANWIFPLFDYHHPPIKKSIWLLKYKGKKKLANTFAEIIYGKIIEELSELSMMSNFSNPILIPIPLSKKRYRERGYNQAQLICEELVKIQKRNYLTPPSAPLSLIRKGAGGEVSILNENFSLEKNVLIKIKNTEHQVNIKDRNARLKNLSNSFSVKNSELIKGRNIILIDDVLTTGATLAEAKKTLKQFGVKKVIAFTIAH</sequence>
<reference evidence="4" key="1">
    <citation type="submission" date="2017-09" db="EMBL/GenBank/DDBJ databases">
        <title>Depth-based differentiation of microbial function through sediment-hosted aquifers and enrichment of novel symbionts in the deep terrestrial subsurface.</title>
        <authorList>
            <person name="Probst A.J."/>
            <person name="Ladd B."/>
            <person name="Jarett J.K."/>
            <person name="Geller-Mcgrath D.E."/>
            <person name="Sieber C.M.K."/>
            <person name="Emerson J.B."/>
            <person name="Anantharaman K."/>
            <person name="Thomas B.C."/>
            <person name="Malmstrom R."/>
            <person name="Stieglmeier M."/>
            <person name="Klingl A."/>
            <person name="Woyke T."/>
            <person name="Ryan C.M."/>
            <person name="Banfield J.F."/>
        </authorList>
    </citation>
    <scope>NUCLEOTIDE SEQUENCE [LARGE SCALE GENOMIC DNA]</scope>
</reference>
<organism evidence="3 4">
    <name type="scientific">Candidatus Nomurabacteria bacterium CG10_big_fil_rev_8_21_14_0_10_03_31_7</name>
    <dbReference type="NCBI Taxonomy" id="1974730"/>
    <lineage>
        <taxon>Bacteria</taxon>
        <taxon>Candidatus Nomuraibacteriota</taxon>
    </lineage>
</organism>
<dbReference type="Pfam" id="PF00156">
    <property type="entry name" value="Pribosyltran"/>
    <property type="match status" value="1"/>
</dbReference>
<protein>
    <recommendedName>
        <fullName evidence="2">Phosphoribosyltransferase domain-containing protein</fullName>
    </recommendedName>
</protein>
<dbReference type="Proteomes" id="UP000228613">
    <property type="component" value="Unassembled WGS sequence"/>
</dbReference>
<gene>
    <name evidence="3" type="ORF">COU48_02540</name>
</gene>
<dbReference type="InterPro" id="IPR029057">
    <property type="entry name" value="PRTase-like"/>
</dbReference>
<dbReference type="Gene3D" id="3.40.50.2020">
    <property type="match status" value="1"/>
</dbReference>
<comment type="caution">
    <text evidence="3">The sequence shown here is derived from an EMBL/GenBank/DDBJ whole genome shotgun (WGS) entry which is preliminary data.</text>
</comment>
<evidence type="ECO:0000313" key="4">
    <source>
        <dbReference type="Proteomes" id="UP000228613"/>
    </source>
</evidence>
<name>A0A2J0JHB7_9BACT</name>
<evidence type="ECO:0000313" key="3">
    <source>
        <dbReference type="EMBL" id="PIR68719.1"/>
    </source>
</evidence>
<dbReference type="PANTHER" id="PTHR47505:SF1">
    <property type="entry name" value="DNA UTILIZATION PROTEIN YHGH"/>
    <property type="match status" value="1"/>
</dbReference>
<dbReference type="SUPFAM" id="SSF53271">
    <property type="entry name" value="PRTase-like"/>
    <property type="match status" value="1"/>
</dbReference>
<dbReference type="CDD" id="cd06223">
    <property type="entry name" value="PRTases_typeI"/>
    <property type="match status" value="1"/>
</dbReference>
<dbReference type="PANTHER" id="PTHR47505">
    <property type="entry name" value="DNA UTILIZATION PROTEIN YHGH"/>
    <property type="match status" value="1"/>
</dbReference>
<comment type="similarity">
    <text evidence="1">Belongs to the ComF/GntX family.</text>
</comment>
<proteinExistence type="inferred from homology"/>
<evidence type="ECO:0000259" key="2">
    <source>
        <dbReference type="Pfam" id="PF00156"/>
    </source>
</evidence>